<gene>
    <name evidence="3" type="ORF">MA16_Dca027380</name>
</gene>
<dbReference type="PANTHER" id="PTHR11439">
    <property type="entry name" value="GAG-POL-RELATED RETROTRANSPOSON"/>
    <property type="match status" value="1"/>
</dbReference>
<evidence type="ECO:0000259" key="2">
    <source>
        <dbReference type="PROSITE" id="PS50994"/>
    </source>
</evidence>
<sequence>MVEKQFSTHIKIFRSDGGGEYTSTQFQNFLSTNGILHQFSCPHTPQQNGLAERKHRHIIETARTLLLQAKLPTSFWVESVLTAVYLINRLPSPITKYISPFQCLYKTPPSYSHLKIFGCLCYPWLQPAAPNKFAPKSSACVFIGYSSTHKGFRCYNLHTSKILISRHVQFHENIFPFHNISSSNSDLPSSSSTPIISPLTLVPHTHDQHASPQPQSSSHSPSPSPLPIPTRHRMVTRLQTGKLKPKPVFNLQHSLIDEPDPTCFTTASKHKCWRDAMSAEFQALQQQGTWELVKPPSSQTILGCKWIYKTKRASDGTIARYKARLVAQGYRQEYGIDYTETFSPVAKFPTIRLFITTAVIRKWSILQLDVSNAFLHGDLNEEVYMHQPPGFRDPQYPDFVCRLHKAIYGLKQSPRQWFAKLTTHLQSLGFRHSEADPSLLVYAHNSHLIYFLIYVDDILVTGSNSKLIADLLLSLQQQFQIRNLGPLTYFLGIQAASTSTGYHLHQTKYAVDILNRAGMANCNPVLTPFPSKMSLDDKAMTAFENPEFYRHLVGSLQYLTITRPDLAYAVNKLCQFMHSPLCHHFHALKHLLRYIKGTVDLGLPITGHSSTLSAYVDSDWAGDPTDRKSTTGYCLFIGDTPLSWCVKKQPTVAKSSTEAEYRALSTAATDIIWIRRLMADFRFNISTPTTLYCDNVSAIALAHNPVFHARTKHIEVDYHFIRDCIKSATLTLLHINSQDQLADIFTKALPRLRFADLRSKLQVTHTPSA</sequence>
<dbReference type="InterPro" id="IPR036397">
    <property type="entry name" value="RNaseH_sf"/>
</dbReference>
<dbReference type="CDD" id="cd09272">
    <property type="entry name" value="RNase_HI_RT_Ty1"/>
    <property type="match status" value="1"/>
</dbReference>
<dbReference type="PROSITE" id="PS50994">
    <property type="entry name" value="INTEGRASE"/>
    <property type="match status" value="1"/>
</dbReference>
<evidence type="ECO:0000256" key="1">
    <source>
        <dbReference type="SAM" id="MobiDB-lite"/>
    </source>
</evidence>
<dbReference type="InterPro" id="IPR013103">
    <property type="entry name" value="RVT_2"/>
</dbReference>
<dbReference type="GO" id="GO:0015074">
    <property type="term" value="P:DNA integration"/>
    <property type="evidence" value="ECO:0007669"/>
    <property type="project" value="InterPro"/>
</dbReference>
<reference evidence="3 4" key="1">
    <citation type="journal article" date="2016" name="Sci. Rep.">
        <title>The Dendrobium catenatum Lindl. genome sequence provides insights into polysaccharide synthase, floral development and adaptive evolution.</title>
        <authorList>
            <person name="Zhang G.Q."/>
            <person name="Xu Q."/>
            <person name="Bian C."/>
            <person name="Tsai W.C."/>
            <person name="Yeh C.M."/>
            <person name="Liu K.W."/>
            <person name="Yoshida K."/>
            <person name="Zhang L.S."/>
            <person name="Chang S.B."/>
            <person name="Chen F."/>
            <person name="Shi Y."/>
            <person name="Su Y.Y."/>
            <person name="Zhang Y.Q."/>
            <person name="Chen L.J."/>
            <person name="Yin Y."/>
            <person name="Lin M."/>
            <person name="Huang H."/>
            <person name="Deng H."/>
            <person name="Wang Z.W."/>
            <person name="Zhu S.L."/>
            <person name="Zhao X."/>
            <person name="Deng C."/>
            <person name="Niu S.C."/>
            <person name="Huang J."/>
            <person name="Wang M."/>
            <person name="Liu G.H."/>
            <person name="Yang H.J."/>
            <person name="Xiao X.J."/>
            <person name="Hsiao Y.Y."/>
            <person name="Wu W.L."/>
            <person name="Chen Y.Y."/>
            <person name="Mitsuda N."/>
            <person name="Ohme-Takagi M."/>
            <person name="Luo Y.B."/>
            <person name="Van de Peer Y."/>
            <person name="Liu Z.J."/>
        </authorList>
    </citation>
    <scope>NUCLEOTIDE SEQUENCE [LARGE SCALE GENOMIC DNA]</scope>
    <source>
        <tissue evidence="3">The whole plant</tissue>
    </source>
</reference>
<dbReference type="AlphaFoldDB" id="A0A2I0V9R8"/>
<dbReference type="EMBL" id="KZ504007">
    <property type="protein sequence ID" value="PKU60143.1"/>
    <property type="molecule type" value="Genomic_DNA"/>
</dbReference>
<accession>A0A2I0V9R8</accession>
<dbReference type="SUPFAM" id="SSF56672">
    <property type="entry name" value="DNA/RNA polymerases"/>
    <property type="match status" value="1"/>
</dbReference>
<organism evidence="3 4">
    <name type="scientific">Dendrobium catenatum</name>
    <dbReference type="NCBI Taxonomy" id="906689"/>
    <lineage>
        <taxon>Eukaryota</taxon>
        <taxon>Viridiplantae</taxon>
        <taxon>Streptophyta</taxon>
        <taxon>Embryophyta</taxon>
        <taxon>Tracheophyta</taxon>
        <taxon>Spermatophyta</taxon>
        <taxon>Magnoliopsida</taxon>
        <taxon>Liliopsida</taxon>
        <taxon>Asparagales</taxon>
        <taxon>Orchidaceae</taxon>
        <taxon>Epidendroideae</taxon>
        <taxon>Malaxideae</taxon>
        <taxon>Dendrobiinae</taxon>
        <taxon>Dendrobium</taxon>
    </lineage>
</organism>
<dbReference type="InterPro" id="IPR057670">
    <property type="entry name" value="SH3_retrovirus"/>
</dbReference>
<dbReference type="PANTHER" id="PTHR11439:SF483">
    <property type="entry name" value="PEPTIDE SYNTHASE GLIP-LIKE, PUTATIVE (AFU_ORTHOLOGUE AFUA_3G12920)-RELATED"/>
    <property type="match status" value="1"/>
</dbReference>
<dbReference type="Proteomes" id="UP000233837">
    <property type="component" value="Unassembled WGS sequence"/>
</dbReference>
<proteinExistence type="predicted"/>
<keyword evidence="4" id="KW-1185">Reference proteome</keyword>
<dbReference type="Pfam" id="PF25597">
    <property type="entry name" value="SH3_retrovirus"/>
    <property type="match status" value="1"/>
</dbReference>
<dbReference type="SUPFAM" id="SSF53098">
    <property type="entry name" value="Ribonuclease H-like"/>
    <property type="match status" value="1"/>
</dbReference>
<feature type="domain" description="Integrase catalytic" evidence="2">
    <location>
        <begin position="1"/>
        <end position="108"/>
    </location>
</feature>
<feature type="compositionally biased region" description="Low complexity" evidence="1">
    <location>
        <begin position="211"/>
        <end position="221"/>
    </location>
</feature>
<protein>
    <submittedName>
        <fullName evidence="3">Retrovirus-related Pol polyprotein from transposon TNT 1-94</fullName>
    </submittedName>
</protein>
<dbReference type="GO" id="GO:0003676">
    <property type="term" value="F:nucleic acid binding"/>
    <property type="evidence" value="ECO:0007669"/>
    <property type="project" value="InterPro"/>
</dbReference>
<reference evidence="3 4" key="2">
    <citation type="journal article" date="2017" name="Nature">
        <title>The Apostasia genome and the evolution of orchids.</title>
        <authorList>
            <person name="Zhang G.Q."/>
            <person name="Liu K.W."/>
            <person name="Li Z."/>
            <person name="Lohaus R."/>
            <person name="Hsiao Y.Y."/>
            <person name="Niu S.C."/>
            <person name="Wang J.Y."/>
            <person name="Lin Y.C."/>
            <person name="Xu Q."/>
            <person name="Chen L.J."/>
            <person name="Yoshida K."/>
            <person name="Fujiwara S."/>
            <person name="Wang Z.W."/>
            <person name="Zhang Y.Q."/>
            <person name="Mitsuda N."/>
            <person name="Wang M."/>
            <person name="Liu G.H."/>
            <person name="Pecoraro L."/>
            <person name="Huang H.X."/>
            <person name="Xiao X.J."/>
            <person name="Lin M."/>
            <person name="Wu X.Y."/>
            <person name="Wu W.L."/>
            <person name="Chen Y.Y."/>
            <person name="Chang S.B."/>
            <person name="Sakamoto S."/>
            <person name="Ohme-Takagi M."/>
            <person name="Yagi M."/>
            <person name="Zeng S.J."/>
            <person name="Shen C.Y."/>
            <person name="Yeh C.M."/>
            <person name="Luo Y.B."/>
            <person name="Tsai W.C."/>
            <person name="Van de Peer Y."/>
            <person name="Liu Z.J."/>
        </authorList>
    </citation>
    <scope>NUCLEOTIDE SEQUENCE [LARGE SCALE GENOMIC DNA]</scope>
    <source>
        <tissue evidence="3">The whole plant</tissue>
    </source>
</reference>
<name>A0A2I0V9R8_9ASPA</name>
<dbReference type="InterPro" id="IPR001584">
    <property type="entry name" value="Integrase_cat-core"/>
</dbReference>
<feature type="region of interest" description="Disordered" evidence="1">
    <location>
        <begin position="204"/>
        <end position="230"/>
    </location>
</feature>
<dbReference type="InterPro" id="IPR043502">
    <property type="entry name" value="DNA/RNA_pol_sf"/>
</dbReference>
<evidence type="ECO:0000313" key="4">
    <source>
        <dbReference type="Proteomes" id="UP000233837"/>
    </source>
</evidence>
<dbReference type="Pfam" id="PF07727">
    <property type="entry name" value="RVT_2"/>
    <property type="match status" value="1"/>
</dbReference>
<dbReference type="InterPro" id="IPR012337">
    <property type="entry name" value="RNaseH-like_sf"/>
</dbReference>
<dbReference type="Gene3D" id="3.30.420.10">
    <property type="entry name" value="Ribonuclease H-like superfamily/Ribonuclease H"/>
    <property type="match status" value="1"/>
</dbReference>
<evidence type="ECO:0000313" key="3">
    <source>
        <dbReference type="EMBL" id="PKU60143.1"/>
    </source>
</evidence>